<keyword evidence="10" id="KW-0812">Transmembrane</keyword>
<sequence>MAANYWESSQRRHWTFTKEQLAEKRQALEDADQNLVQMYPLPNARHLGIFFNAQINRLGKRLGVRQQAIATAQLYLKRFYTKVDIRRTNPYLLVATSLYLACKMEECPQHIRLVVTEARSLWHEFLSHTDTSKLGECEFFLISEMNSHLIVHQPYRTLTHLQQEFGLNPEEHKFAWTMINDHYMTDLPLLHPPHIIALTTILLSIVLKNSNSLAPNSSNMAAAALVLTQGGRGGGSYGGGDGHSSARPNKMQKLALFLAESNVDVEAMVDCTQELIALYETLEPRNDRTTNPATETKDQINRYVKARVLTASKTTNFPAILLVEAARQFQHFDTLSPKRIDSHRLFPLLSHRQISQPLVSPAGPFPLFHLVDISCSTKSPSIATHARNCIIMSANQLYLLADHIKLSLLERQRAQSLNLPSVDKQDSQISQSLHHFKSGLESLEKENKRLVDAGDAENAGASASSLSALRKQLDDLTSQFHGFSSPSTADTLSHPNDPSLQGDFEHAQSNTSAGGSSFSQQQQPRKTSLRTTTGIGGSPDKTVRFSDNPQATSAANDEAELFGRYRDDPAAAESRAGAGNEYANTIEQESMNNVQVHAYHGQVLRDQDDQLDTLGATIGRQRELSMRIGDELDSHVQLLDQMDTHVDRHAGRLDTAKKGIRKVVKGVGESKQMMIIIALIVILILLIAITK</sequence>
<evidence type="ECO:0000256" key="2">
    <source>
        <dbReference type="ARBA" id="ARBA00008638"/>
    </source>
</evidence>
<dbReference type="InterPro" id="IPR043198">
    <property type="entry name" value="Cyclin/Ssn8"/>
</dbReference>
<evidence type="ECO:0000259" key="11">
    <source>
        <dbReference type="PROSITE" id="PS50192"/>
    </source>
</evidence>
<feature type="region of interest" description="Disordered" evidence="9">
    <location>
        <begin position="479"/>
        <end position="557"/>
    </location>
</feature>
<dbReference type="Pfam" id="PF00134">
    <property type="entry name" value="Cyclin_N"/>
    <property type="match status" value="1"/>
</dbReference>
<dbReference type="InterPro" id="IPR006671">
    <property type="entry name" value="Cyclin_N"/>
</dbReference>
<dbReference type="InterPro" id="IPR000727">
    <property type="entry name" value="T_SNARE_dom"/>
</dbReference>
<reference evidence="12" key="1">
    <citation type="submission" date="2022-07" db="EMBL/GenBank/DDBJ databases">
        <title>Draft genome sequence of Zalerion maritima ATCC 34329, a (micro)plastics degrading marine fungus.</title>
        <authorList>
            <person name="Paco A."/>
            <person name="Goncalves M.F.M."/>
            <person name="Rocha-Santos T.A.P."/>
            <person name="Alves A."/>
        </authorList>
    </citation>
    <scope>NUCLEOTIDE SEQUENCE</scope>
    <source>
        <strain evidence="12">ATCC 34329</strain>
    </source>
</reference>
<evidence type="ECO:0000256" key="5">
    <source>
        <dbReference type="ARBA" id="ARBA00022927"/>
    </source>
</evidence>
<comment type="subcellular location">
    <subcellularLocation>
        <location evidence="1">Endomembrane system</location>
    </subcellularLocation>
</comment>
<evidence type="ECO:0000256" key="6">
    <source>
        <dbReference type="ARBA" id="ARBA00023054"/>
    </source>
</evidence>
<dbReference type="Gene3D" id="1.20.5.110">
    <property type="match status" value="1"/>
</dbReference>
<evidence type="ECO:0000313" key="13">
    <source>
        <dbReference type="Proteomes" id="UP001201980"/>
    </source>
</evidence>
<feature type="compositionally biased region" description="Polar residues" evidence="9">
    <location>
        <begin position="524"/>
        <end position="533"/>
    </location>
</feature>
<keyword evidence="10" id="KW-1133">Transmembrane helix</keyword>
<dbReference type="Proteomes" id="UP001201980">
    <property type="component" value="Unassembled WGS sequence"/>
</dbReference>
<evidence type="ECO:0000256" key="1">
    <source>
        <dbReference type="ARBA" id="ARBA00004308"/>
    </source>
</evidence>
<keyword evidence="5" id="KW-0653">Protein transport</keyword>
<proteinExistence type="inferred from homology"/>
<dbReference type="CDD" id="cd20513">
    <property type="entry name" value="CYCLIN_CCNC_rpt1"/>
    <property type="match status" value="1"/>
</dbReference>
<comment type="similarity">
    <text evidence="2">Belongs to the cyclin family. Cyclin C subfamily.</text>
</comment>
<dbReference type="EMBL" id="JAKWBI020000188">
    <property type="protein sequence ID" value="KAJ2899776.1"/>
    <property type="molecule type" value="Genomic_DNA"/>
</dbReference>
<evidence type="ECO:0000256" key="3">
    <source>
        <dbReference type="ARBA" id="ARBA00014912"/>
    </source>
</evidence>
<feature type="compositionally biased region" description="Polar residues" evidence="9">
    <location>
        <begin position="479"/>
        <end position="499"/>
    </location>
</feature>
<feature type="compositionally biased region" description="Polar residues" evidence="9">
    <location>
        <begin position="545"/>
        <end position="555"/>
    </location>
</feature>
<accession>A0AAD5RND9</accession>
<evidence type="ECO:0000256" key="9">
    <source>
        <dbReference type="SAM" id="MobiDB-lite"/>
    </source>
</evidence>
<name>A0AAD5RND9_9PEZI</name>
<evidence type="ECO:0000256" key="4">
    <source>
        <dbReference type="ARBA" id="ARBA00022448"/>
    </source>
</evidence>
<keyword evidence="4" id="KW-0813">Transport</keyword>
<dbReference type="InterPro" id="IPR013763">
    <property type="entry name" value="Cyclin-like_dom"/>
</dbReference>
<dbReference type="Gene3D" id="1.10.472.10">
    <property type="entry name" value="Cyclin-like"/>
    <property type="match status" value="2"/>
</dbReference>
<dbReference type="GO" id="GO:0061025">
    <property type="term" value="P:membrane fusion"/>
    <property type="evidence" value="ECO:0007669"/>
    <property type="project" value="UniProtKB-ARBA"/>
</dbReference>
<gene>
    <name evidence="12" type="ORF">MKZ38_002789</name>
</gene>
<comment type="caution">
    <text evidence="12">The sequence shown here is derived from an EMBL/GenBank/DDBJ whole genome shotgun (WGS) entry which is preliminary data.</text>
</comment>
<dbReference type="GO" id="GO:0005768">
    <property type="term" value="C:endosome"/>
    <property type="evidence" value="ECO:0007669"/>
    <property type="project" value="UniProtKB-ARBA"/>
</dbReference>
<evidence type="ECO:0000313" key="12">
    <source>
        <dbReference type="EMBL" id="KAJ2899776.1"/>
    </source>
</evidence>
<evidence type="ECO:0000256" key="8">
    <source>
        <dbReference type="RuleBase" id="RU000383"/>
    </source>
</evidence>
<feature type="compositionally biased region" description="Low complexity" evidence="9">
    <location>
        <begin position="512"/>
        <end position="523"/>
    </location>
</feature>
<dbReference type="GO" id="GO:0006357">
    <property type="term" value="P:regulation of transcription by RNA polymerase II"/>
    <property type="evidence" value="ECO:0007669"/>
    <property type="project" value="InterPro"/>
</dbReference>
<dbReference type="SUPFAM" id="SSF58038">
    <property type="entry name" value="SNARE fusion complex"/>
    <property type="match status" value="1"/>
</dbReference>
<dbReference type="GO" id="GO:0006896">
    <property type="term" value="P:Golgi to vacuole transport"/>
    <property type="evidence" value="ECO:0007669"/>
    <property type="project" value="UniProtKB-ARBA"/>
</dbReference>
<dbReference type="FunFam" id="1.20.5.110:FF:000060">
    <property type="entry name" value="SNARE complex subunit (Syn8)"/>
    <property type="match status" value="1"/>
</dbReference>
<protein>
    <recommendedName>
        <fullName evidence="3">RNA polymerase II holoenzyme cyclin-like subunit</fullName>
    </recommendedName>
</protein>
<keyword evidence="8" id="KW-0195">Cyclin</keyword>
<keyword evidence="7 10" id="KW-0472">Membrane</keyword>
<evidence type="ECO:0000256" key="7">
    <source>
        <dbReference type="ARBA" id="ARBA00023136"/>
    </source>
</evidence>
<keyword evidence="6" id="KW-0175">Coiled coil</keyword>
<dbReference type="GO" id="GO:0015031">
    <property type="term" value="P:protein transport"/>
    <property type="evidence" value="ECO:0007669"/>
    <property type="project" value="UniProtKB-KW"/>
</dbReference>
<dbReference type="SUPFAM" id="SSF47954">
    <property type="entry name" value="Cyclin-like"/>
    <property type="match status" value="2"/>
</dbReference>
<feature type="transmembrane region" description="Helical" evidence="10">
    <location>
        <begin position="673"/>
        <end position="690"/>
    </location>
</feature>
<feature type="domain" description="T-SNARE coiled-coil homology" evidence="11">
    <location>
        <begin position="601"/>
        <end position="663"/>
    </location>
</feature>
<dbReference type="CDD" id="cd15859">
    <property type="entry name" value="SNARE_SYN8"/>
    <property type="match status" value="1"/>
</dbReference>
<evidence type="ECO:0000256" key="10">
    <source>
        <dbReference type="SAM" id="Phobius"/>
    </source>
</evidence>
<keyword evidence="13" id="KW-1185">Reference proteome</keyword>
<organism evidence="12 13">
    <name type="scientific">Zalerion maritima</name>
    <dbReference type="NCBI Taxonomy" id="339359"/>
    <lineage>
        <taxon>Eukaryota</taxon>
        <taxon>Fungi</taxon>
        <taxon>Dikarya</taxon>
        <taxon>Ascomycota</taxon>
        <taxon>Pezizomycotina</taxon>
        <taxon>Sordariomycetes</taxon>
        <taxon>Lulworthiomycetidae</taxon>
        <taxon>Lulworthiales</taxon>
        <taxon>Lulworthiaceae</taxon>
        <taxon>Zalerion</taxon>
    </lineage>
</organism>
<dbReference type="PANTHER" id="PTHR10026">
    <property type="entry name" value="CYCLIN"/>
    <property type="match status" value="1"/>
</dbReference>
<dbReference type="SMART" id="SM00397">
    <property type="entry name" value="t_SNARE"/>
    <property type="match status" value="1"/>
</dbReference>
<dbReference type="AlphaFoldDB" id="A0AAD5RND9"/>
<dbReference type="InterPro" id="IPR036915">
    <property type="entry name" value="Cyclin-like_sf"/>
</dbReference>
<dbReference type="SMART" id="SM00385">
    <property type="entry name" value="CYCLIN"/>
    <property type="match status" value="2"/>
</dbReference>
<dbReference type="Pfam" id="PF05739">
    <property type="entry name" value="SNARE"/>
    <property type="match status" value="1"/>
</dbReference>
<dbReference type="GO" id="GO:0016538">
    <property type="term" value="F:cyclin-dependent protein serine/threonine kinase regulator activity"/>
    <property type="evidence" value="ECO:0007669"/>
    <property type="project" value="InterPro"/>
</dbReference>
<dbReference type="PROSITE" id="PS50192">
    <property type="entry name" value="T_SNARE"/>
    <property type="match status" value="1"/>
</dbReference>